<evidence type="ECO:0000313" key="1">
    <source>
        <dbReference type="EMBL" id="QDT54808.1"/>
    </source>
</evidence>
<dbReference type="EMBL" id="CP036271">
    <property type="protein sequence ID" value="QDT54808.1"/>
    <property type="molecule type" value="Genomic_DNA"/>
</dbReference>
<dbReference type="Proteomes" id="UP000315700">
    <property type="component" value="Chromosome"/>
</dbReference>
<evidence type="ECO:0000313" key="2">
    <source>
        <dbReference type="Proteomes" id="UP000315700"/>
    </source>
</evidence>
<keyword evidence="2" id="KW-1185">Reference proteome</keyword>
<protein>
    <submittedName>
        <fullName evidence="1">Uncharacterized protein</fullName>
    </submittedName>
</protein>
<gene>
    <name evidence="1" type="ORF">Pan44_28460</name>
</gene>
<sequence>MSLQPHPRITIDGSSLARPHSDNYEYDVNGVLMTMKLSLVGVALIDSLTRSLLIRPYAEGGQNAKAVASDRLAAEVAGQQSHTCKDGAVRVDSAGNPLMGTALEATR</sequence>
<name>A0A517SFC4_9PLAN</name>
<reference evidence="1 2" key="1">
    <citation type="submission" date="2019-02" db="EMBL/GenBank/DDBJ databases">
        <title>Deep-cultivation of Planctomycetes and their phenomic and genomic characterization uncovers novel biology.</title>
        <authorList>
            <person name="Wiegand S."/>
            <person name="Jogler M."/>
            <person name="Boedeker C."/>
            <person name="Pinto D."/>
            <person name="Vollmers J."/>
            <person name="Rivas-Marin E."/>
            <person name="Kohn T."/>
            <person name="Peeters S.H."/>
            <person name="Heuer A."/>
            <person name="Rast P."/>
            <person name="Oberbeckmann S."/>
            <person name="Bunk B."/>
            <person name="Jeske O."/>
            <person name="Meyerdierks A."/>
            <person name="Storesund J.E."/>
            <person name="Kallscheuer N."/>
            <person name="Luecker S."/>
            <person name="Lage O.M."/>
            <person name="Pohl T."/>
            <person name="Merkel B.J."/>
            <person name="Hornburger P."/>
            <person name="Mueller R.-W."/>
            <person name="Bruemmer F."/>
            <person name="Labrenz M."/>
            <person name="Spormann A.M."/>
            <person name="Op den Camp H."/>
            <person name="Overmann J."/>
            <person name="Amann R."/>
            <person name="Jetten M.S.M."/>
            <person name="Mascher T."/>
            <person name="Medema M.H."/>
            <person name="Devos D.P."/>
            <person name="Kaster A.-K."/>
            <person name="Ovreas L."/>
            <person name="Rohde M."/>
            <person name="Galperin M.Y."/>
            <person name="Jogler C."/>
        </authorList>
    </citation>
    <scope>NUCLEOTIDE SEQUENCE [LARGE SCALE GENOMIC DNA]</scope>
    <source>
        <strain evidence="1 2">Pan44</strain>
    </source>
</reference>
<proteinExistence type="predicted"/>
<organism evidence="1 2">
    <name type="scientific">Caulifigura coniformis</name>
    <dbReference type="NCBI Taxonomy" id="2527983"/>
    <lineage>
        <taxon>Bacteria</taxon>
        <taxon>Pseudomonadati</taxon>
        <taxon>Planctomycetota</taxon>
        <taxon>Planctomycetia</taxon>
        <taxon>Planctomycetales</taxon>
        <taxon>Planctomycetaceae</taxon>
        <taxon>Caulifigura</taxon>
    </lineage>
</organism>
<dbReference type="KEGG" id="ccos:Pan44_28460"/>
<dbReference type="AlphaFoldDB" id="A0A517SFC4"/>
<accession>A0A517SFC4</accession>
<dbReference type="RefSeq" id="WP_145030633.1">
    <property type="nucleotide sequence ID" value="NZ_CP036271.1"/>
</dbReference>
<dbReference type="InParanoid" id="A0A517SFC4"/>